<dbReference type="Proteomes" id="UP000822688">
    <property type="component" value="Chromosome V"/>
</dbReference>
<name>A0A8T0HR20_CERPU</name>
<evidence type="ECO:0000256" key="1">
    <source>
        <dbReference type="SAM" id="MobiDB-lite"/>
    </source>
</evidence>
<proteinExistence type="predicted"/>
<evidence type="ECO:0000313" key="4">
    <source>
        <dbReference type="Proteomes" id="UP000822688"/>
    </source>
</evidence>
<dbReference type="EMBL" id="CM026426">
    <property type="protein sequence ID" value="KAG0573392.1"/>
    <property type="molecule type" value="Genomic_DNA"/>
</dbReference>
<evidence type="ECO:0000313" key="3">
    <source>
        <dbReference type="EMBL" id="KAG0573392.1"/>
    </source>
</evidence>
<feature type="region of interest" description="Disordered" evidence="1">
    <location>
        <begin position="758"/>
        <end position="816"/>
    </location>
</feature>
<organism evidence="3 4">
    <name type="scientific">Ceratodon purpureus</name>
    <name type="common">Fire moss</name>
    <name type="synonym">Dicranum purpureum</name>
    <dbReference type="NCBI Taxonomy" id="3225"/>
    <lineage>
        <taxon>Eukaryota</taxon>
        <taxon>Viridiplantae</taxon>
        <taxon>Streptophyta</taxon>
        <taxon>Embryophyta</taxon>
        <taxon>Bryophyta</taxon>
        <taxon>Bryophytina</taxon>
        <taxon>Bryopsida</taxon>
        <taxon>Dicranidae</taxon>
        <taxon>Pseudoditrichales</taxon>
        <taxon>Ditrichaceae</taxon>
        <taxon>Ceratodon</taxon>
    </lineage>
</organism>
<sequence>MGTSVISEMGTLIKDHPYISCSLLIFLTPPVFPILKFFSPLLISTALFIVALVTMGPHFEGPSDQEGQLQTSSEIDAAGEAYDRAADGRRNALTKNTSKGNHFSPSGWIKSCKESGIAWMEQKLFRNDNWRASSLNDENVSILQEAFAHRVEEKPHMMVKLITRRIPAEEERVPEEHSFRRQGVPDLLNSGSWKSSYSPDRGSERPDFFSVGMNTRDLPYDIFSPHPSFSRRQDSDTPLFENVEPPPIEFDMPPLVTGPASVSAPRFRSFEDDIDSDDEYDHHHSDHDEHMHLEVGERLLAADSLSQDELPVTNGICGQPPPFTVKEEDLPPSSESDEERRYLTDWLQGAKATESSLSTMHDEVHNRDTDLHEQKPAGALESYEISAPHSKDAFEERFPSADILDGERPIPAQKIHQESHPLPTSRHKESLVLNKDLEVHDIPELEDDLLVENEIPVSAGESSTWREFVAESNSGDRFGTDVQSDDVPASHMPEVPTDHATTSKELQNEQVAPVSPKDFSVEPHHSIDRSMSLPVMGSLAAADSADLATAHEDLTQSDKSVPDDVQEPAHQSYALSSAISLPVGRNSIQPMSIPPKSANQRPLSPDTDLGYATSPDHERLGAACFFPAERFNFITSFSGDESELPLPAKQLSTKEKLSNIEALCNSMPSASGETRCLPADQVAILRATTDEQVTHVTGKLKDFMDSSSKKFQPDAPQLQITPPSTKIVLNAPPSKSAVLASAPGRPSLWPVVSSTRTYGGARFSSNEESSEDEQIDLDSDIEAVGTDSDSDFEIVEPTGKSRIKAPPKPPEKIREP</sequence>
<protein>
    <submittedName>
        <fullName evidence="3">Uncharacterized protein</fullName>
    </submittedName>
</protein>
<feature type="region of interest" description="Disordered" evidence="1">
    <location>
        <begin position="461"/>
        <end position="524"/>
    </location>
</feature>
<feature type="compositionally biased region" description="Polar residues" evidence="1">
    <location>
        <begin position="461"/>
        <end position="475"/>
    </location>
</feature>
<keyword evidence="2" id="KW-0472">Membrane</keyword>
<keyword evidence="4" id="KW-1185">Reference proteome</keyword>
<dbReference type="AlphaFoldDB" id="A0A8T0HR20"/>
<keyword evidence="2" id="KW-0812">Transmembrane</keyword>
<accession>A0A8T0HR20</accession>
<gene>
    <name evidence="3" type="ORF">KC19_VG174700</name>
</gene>
<reference evidence="3" key="1">
    <citation type="submission" date="2020-06" db="EMBL/GenBank/DDBJ databases">
        <title>WGS assembly of Ceratodon purpureus strain R40.</title>
        <authorList>
            <person name="Carey S.B."/>
            <person name="Jenkins J."/>
            <person name="Shu S."/>
            <person name="Lovell J.T."/>
            <person name="Sreedasyam A."/>
            <person name="Maumus F."/>
            <person name="Tiley G.P."/>
            <person name="Fernandez-Pozo N."/>
            <person name="Barry K."/>
            <person name="Chen C."/>
            <person name="Wang M."/>
            <person name="Lipzen A."/>
            <person name="Daum C."/>
            <person name="Saski C.A."/>
            <person name="Payton A.C."/>
            <person name="Mcbreen J.C."/>
            <person name="Conrad R.E."/>
            <person name="Kollar L.M."/>
            <person name="Olsson S."/>
            <person name="Huttunen S."/>
            <person name="Landis J.B."/>
            <person name="Wickett N.J."/>
            <person name="Johnson M.G."/>
            <person name="Rensing S.A."/>
            <person name="Grimwood J."/>
            <person name="Schmutz J."/>
            <person name="Mcdaniel S.F."/>
        </authorList>
    </citation>
    <scope>NUCLEOTIDE SEQUENCE</scope>
    <source>
        <strain evidence="3">R40</strain>
    </source>
</reference>
<comment type="caution">
    <text evidence="3">The sequence shown here is derived from an EMBL/GenBank/DDBJ whole genome shotgun (WGS) entry which is preliminary data.</text>
</comment>
<feature type="transmembrane region" description="Helical" evidence="2">
    <location>
        <begin position="17"/>
        <end position="34"/>
    </location>
</feature>
<dbReference type="PANTHER" id="PTHR34125">
    <property type="entry name" value="OS01G0762900 PROTEIN"/>
    <property type="match status" value="1"/>
</dbReference>
<feature type="compositionally biased region" description="Acidic residues" evidence="1">
    <location>
        <begin position="768"/>
        <end position="781"/>
    </location>
</feature>
<evidence type="ECO:0000256" key="2">
    <source>
        <dbReference type="SAM" id="Phobius"/>
    </source>
</evidence>
<feature type="region of interest" description="Disordered" evidence="1">
    <location>
        <begin position="310"/>
        <end position="340"/>
    </location>
</feature>
<feature type="compositionally biased region" description="Polar residues" evidence="1">
    <location>
        <begin position="499"/>
        <end position="510"/>
    </location>
</feature>
<feature type="compositionally biased region" description="Polar residues" evidence="1">
    <location>
        <begin position="758"/>
        <end position="767"/>
    </location>
</feature>
<dbReference type="PANTHER" id="PTHR34125:SF7">
    <property type="entry name" value="TRANSMEMBRANE PROTEIN"/>
    <property type="match status" value="1"/>
</dbReference>
<feature type="region of interest" description="Disordered" evidence="1">
    <location>
        <begin position="586"/>
        <end position="605"/>
    </location>
</feature>
<keyword evidence="2" id="KW-1133">Transmembrane helix</keyword>